<keyword evidence="1" id="KW-1133">Transmembrane helix</keyword>
<evidence type="ECO:0000313" key="2">
    <source>
        <dbReference type="EMBL" id="ETW01198.1"/>
    </source>
</evidence>
<sequence length="203" mass="22515">MGGNRAILLVPLPAWVAWWFMVAVVLVSIDCTYVLGMKYDVVQYVPSLITDLWTRYGESDAQYSGDGVGMEASNGWIITQSLFNVAEVFLMVVYLIRLQQRTITAALTALTVSVATFWKTCLYMPIILHSEDPVSMVPLLRCTGMSPLAKNAAHVQAMLAKEGCGMQFFKFQFNFWWIVMPFAVAAAAWSAISHAVTKNAKTA</sequence>
<evidence type="ECO:0008006" key="3">
    <source>
        <dbReference type="Google" id="ProtNLM"/>
    </source>
</evidence>
<protein>
    <recommendedName>
        <fullName evidence="3">EXPERA domain-containing protein</fullName>
    </recommendedName>
</protein>
<feature type="transmembrane region" description="Helical" evidence="1">
    <location>
        <begin position="103"/>
        <end position="128"/>
    </location>
</feature>
<dbReference type="RefSeq" id="XP_008870196.1">
    <property type="nucleotide sequence ID" value="XM_008871974.1"/>
</dbReference>
<feature type="transmembrane region" description="Helical" evidence="1">
    <location>
        <begin position="175"/>
        <end position="196"/>
    </location>
</feature>
<dbReference type="GeneID" id="20083841"/>
<dbReference type="OrthoDB" id="60858at2759"/>
<proteinExistence type="predicted"/>
<feature type="transmembrane region" description="Helical" evidence="1">
    <location>
        <begin position="76"/>
        <end position="96"/>
    </location>
</feature>
<reference evidence="2" key="1">
    <citation type="submission" date="2013-12" db="EMBL/GenBank/DDBJ databases">
        <title>The Genome Sequence of Aphanomyces invadans NJM9701.</title>
        <authorList>
            <consortium name="The Broad Institute Genomics Platform"/>
            <person name="Russ C."/>
            <person name="Tyler B."/>
            <person name="van West P."/>
            <person name="Dieguez-Uribeondo J."/>
            <person name="Young S.K."/>
            <person name="Zeng Q."/>
            <person name="Gargeya S."/>
            <person name="Fitzgerald M."/>
            <person name="Abouelleil A."/>
            <person name="Alvarado L."/>
            <person name="Chapman S.B."/>
            <person name="Gainer-Dewar J."/>
            <person name="Goldberg J."/>
            <person name="Griggs A."/>
            <person name="Gujja S."/>
            <person name="Hansen M."/>
            <person name="Howarth C."/>
            <person name="Imamovic A."/>
            <person name="Ireland A."/>
            <person name="Larimer J."/>
            <person name="McCowan C."/>
            <person name="Murphy C."/>
            <person name="Pearson M."/>
            <person name="Poon T.W."/>
            <person name="Priest M."/>
            <person name="Roberts A."/>
            <person name="Saif S."/>
            <person name="Shea T."/>
            <person name="Sykes S."/>
            <person name="Wortman J."/>
            <person name="Nusbaum C."/>
            <person name="Birren B."/>
        </authorList>
    </citation>
    <scope>NUCLEOTIDE SEQUENCE [LARGE SCALE GENOMIC DNA]</scope>
    <source>
        <strain evidence="2">NJM9701</strain>
    </source>
</reference>
<accession>A0A024U6F4</accession>
<name>A0A024U6F4_9STRA</name>
<dbReference type="EMBL" id="KI913963">
    <property type="protein sequence ID" value="ETW01198.1"/>
    <property type="molecule type" value="Genomic_DNA"/>
</dbReference>
<dbReference type="VEuPathDB" id="FungiDB:H310_06791"/>
<gene>
    <name evidence="2" type="ORF">H310_06791</name>
</gene>
<dbReference type="AlphaFoldDB" id="A0A024U6F4"/>
<organism evidence="2">
    <name type="scientific">Aphanomyces invadans</name>
    <dbReference type="NCBI Taxonomy" id="157072"/>
    <lineage>
        <taxon>Eukaryota</taxon>
        <taxon>Sar</taxon>
        <taxon>Stramenopiles</taxon>
        <taxon>Oomycota</taxon>
        <taxon>Saprolegniomycetes</taxon>
        <taxon>Saprolegniales</taxon>
        <taxon>Verrucalvaceae</taxon>
        <taxon>Aphanomyces</taxon>
    </lineage>
</organism>
<feature type="transmembrane region" description="Helical" evidence="1">
    <location>
        <begin position="7"/>
        <end position="29"/>
    </location>
</feature>
<keyword evidence="1" id="KW-0812">Transmembrane</keyword>
<keyword evidence="1" id="KW-0472">Membrane</keyword>
<evidence type="ECO:0000256" key="1">
    <source>
        <dbReference type="SAM" id="Phobius"/>
    </source>
</evidence>